<dbReference type="Proteomes" id="UP000597762">
    <property type="component" value="Unassembled WGS sequence"/>
</dbReference>
<keyword evidence="1 6" id="KW-0808">Transferase</keyword>
<feature type="binding site" evidence="3">
    <location>
        <position position="223"/>
    </location>
    <ligand>
        <name>Zn(2+)</name>
        <dbReference type="ChEBI" id="CHEBI:29105"/>
    </ligand>
</feature>
<keyword evidence="3" id="KW-0479">Metal-binding</keyword>
<feature type="binding site" evidence="3">
    <location>
        <position position="247"/>
    </location>
    <ligand>
        <name>Zn(2+)</name>
        <dbReference type="ChEBI" id="CHEBI:29105"/>
    </ligand>
</feature>
<dbReference type="EC" id="2.3.1.286" evidence="6"/>
<feature type="binding site" evidence="3">
    <location>
        <position position="226"/>
    </location>
    <ligand>
        <name>Zn(2+)</name>
        <dbReference type="ChEBI" id="CHEBI:29105"/>
    </ligand>
</feature>
<keyword evidence="6" id="KW-0012">Acyltransferase</keyword>
<gene>
    <name evidence="6" type="ORF">SPHA_30355</name>
</gene>
<sequence length="423" mass="47458">MLSRRIMAAVPKQAWGEPSTITGGNCASIPEKTKPLKASSPKKITAEESLLAGLKNLNIKEDVHKPLALNAKRSLSTSSSISNYSKESIHICQVARYLQDKHVPKVVVLVGAGLSTNSGIPDFRTPGSGLYDNLQQYNIPYPQAIFDIDYFHTDPYPFFALAKELYPSVKYRPNYNHYFLRLLHEHGLLLRLYTQNIDGLERLAGIPLSKLVESHGNFSHATCTTCRKKYKGHEIKAAIFKDEIPVCRDCKGTVKPDIVFFGEDLPESFYQYHKDMSQADLVLIMGTSLQVQPFAGIINCARPQIPRILFNMEPVGPFKRPKRSTDFTIKGDLTNSLEHLVNQLGWQKHILKLLQELEGQEYANQFHQDQEIPATLCDGGADGTPQKFKDSSMIRKKSGDTYKGASHLKPKTNDENSIKTDKP</sequence>
<dbReference type="InterPro" id="IPR026590">
    <property type="entry name" value="Ssirtuin_cat_dom"/>
</dbReference>
<dbReference type="InterPro" id="IPR029035">
    <property type="entry name" value="DHS-like_NAD/FAD-binding_dom"/>
</dbReference>
<dbReference type="GO" id="GO:0046872">
    <property type="term" value="F:metal ion binding"/>
    <property type="evidence" value="ECO:0007669"/>
    <property type="project" value="UniProtKB-KW"/>
</dbReference>
<feature type="compositionally biased region" description="Basic and acidic residues" evidence="4">
    <location>
        <begin position="387"/>
        <end position="400"/>
    </location>
</feature>
<organism evidence="6 7">
    <name type="scientific">Acanthosepion pharaonis</name>
    <name type="common">Pharaoh cuttlefish</name>
    <name type="synonym">Sepia pharaonis</name>
    <dbReference type="NCBI Taxonomy" id="158019"/>
    <lineage>
        <taxon>Eukaryota</taxon>
        <taxon>Metazoa</taxon>
        <taxon>Spiralia</taxon>
        <taxon>Lophotrochozoa</taxon>
        <taxon>Mollusca</taxon>
        <taxon>Cephalopoda</taxon>
        <taxon>Coleoidea</taxon>
        <taxon>Decapodiformes</taxon>
        <taxon>Sepiida</taxon>
        <taxon>Sepiina</taxon>
        <taxon>Sepiidae</taxon>
        <taxon>Acanthosepion</taxon>
    </lineage>
</organism>
<dbReference type="SUPFAM" id="SSF52467">
    <property type="entry name" value="DHS-like NAD/FAD-binding domain"/>
    <property type="match status" value="1"/>
</dbReference>
<keyword evidence="2" id="KW-0520">NAD</keyword>
<evidence type="ECO:0000256" key="4">
    <source>
        <dbReference type="SAM" id="MobiDB-lite"/>
    </source>
</evidence>
<comment type="caution">
    <text evidence="6">The sequence shown here is derived from an EMBL/GenBank/DDBJ whole genome shotgun (WGS) entry which is preliminary data.</text>
</comment>
<feature type="domain" description="Deacetylase sirtuin-type" evidence="5">
    <location>
        <begin position="84"/>
        <end position="347"/>
    </location>
</feature>
<keyword evidence="3" id="KW-0862">Zinc</keyword>
<dbReference type="EMBL" id="CAHIKZ030001220">
    <property type="protein sequence ID" value="CAE1256719.1"/>
    <property type="molecule type" value="Genomic_DNA"/>
</dbReference>
<dbReference type="PANTHER" id="PTHR11085:SF7">
    <property type="entry name" value="NAD-DEPENDENT PROTEIN DEACETYLASE"/>
    <property type="match status" value="1"/>
</dbReference>
<name>A0A812C8B5_ACAPH</name>
<protein>
    <submittedName>
        <fullName evidence="6">SIRT3</fullName>
        <ecNumber evidence="6">2.3.1.286</ecNumber>
    </submittedName>
</protein>
<evidence type="ECO:0000259" key="5">
    <source>
        <dbReference type="PROSITE" id="PS50305"/>
    </source>
</evidence>
<dbReference type="Pfam" id="PF02146">
    <property type="entry name" value="SIR2"/>
    <property type="match status" value="1"/>
</dbReference>
<accession>A0A812C8B5</accession>
<evidence type="ECO:0000256" key="1">
    <source>
        <dbReference type="ARBA" id="ARBA00022679"/>
    </source>
</evidence>
<feature type="region of interest" description="Disordered" evidence="4">
    <location>
        <begin position="377"/>
        <end position="423"/>
    </location>
</feature>
<dbReference type="GO" id="GO:0070403">
    <property type="term" value="F:NAD+ binding"/>
    <property type="evidence" value="ECO:0007669"/>
    <property type="project" value="InterPro"/>
</dbReference>
<evidence type="ECO:0000313" key="6">
    <source>
        <dbReference type="EMBL" id="CAE1256719.1"/>
    </source>
</evidence>
<reference evidence="6" key="1">
    <citation type="submission" date="2021-01" db="EMBL/GenBank/DDBJ databases">
        <authorList>
            <person name="Li R."/>
            <person name="Bekaert M."/>
        </authorList>
    </citation>
    <scope>NUCLEOTIDE SEQUENCE</scope>
    <source>
        <strain evidence="6">Farmed</strain>
    </source>
</reference>
<feature type="compositionally biased region" description="Basic and acidic residues" evidence="4">
    <location>
        <begin position="411"/>
        <end position="423"/>
    </location>
</feature>
<dbReference type="PANTHER" id="PTHR11085">
    <property type="entry name" value="NAD-DEPENDENT PROTEIN DEACYLASE SIRTUIN-5, MITOCHONDRIAL-RELATED"/>
    <property type="match status" value="1"/>
</dbReference>
<dbReference type="PROSITE" id="PS50305">
    <property type="entry name" value="SIRTUIN"/>
    <property type="match status" value="1"/>
</dbReference>
<proteinExistence type="predicted"/>
<dbReference type="AlphaFoldDB" id="A0A812C8B5"/>
<dbReference type="GO" id="GO:0005634">
    <property type="term" value="C:nucleus"/>
    <property type="evidence" value="ECO:0007669"/>
    <property type="project" value="TreeGrafter"/>
</dbReference>
<evidence type="ECO:0000256" key="3">
    <source>
        <dbReference type="PROSITE-ProRule" id="PRU00236"/>
    </source>
</evidence>
<dbReference type="Gene3D" id="3.40.50.1220">
    <property type="entry name" value="TPP-binding domain"/>
    <property type="match status" value="1"/>
</dbReference>
<dbReference type="InterPro" id="IPR026591">
    <property type="entry name" value="Sirtuin_cat_small_dom_sf"/>
</dbReference>
<feature type="binding site" evidence="3">
    <location>
        <position position="250"/>
    </location>
    <ligand>
        <name>Zn(2+)</name>
        <dbReference type="ChEBI" id="CHEBI:29105"/>
    </ligand>
</feature>
<dbReference type="GO" id="GO:0017136">
    <property type="term" value="F:histone deacetylase activity, NAD-dependent"/>
    <property type="evidence" value="ECO:0007669"/>
    <property type="project" value="TreeGrafter"/>
</dbReference>
<dbReference type="InterPro" id="IPR003000">
    <property type="entry name" value="Sirtuin"/>
</dbReference>
<keyword evidence="7" id="KW-1185">Reference proteome</keyword>
<evidence type="ECO:0000256" key="2">
    <source>
        <dbReference type="ARBA" id="ARBA00023027"/>
    </source>
</evidence>
<dbReference type="OrthoDB" id="420264at2759"/>
<feature type="active site" description="Proton acceptor" evidence="3">
    <location>
        <position position="215"/>
    </location>
</feature>
<dbReference type="InterPro" id="IPR050134">
    <property type="entry name" value="NAD-dep_sirtuin_deacylases"/>
</dbReference>
<dbReference type="Gene3D" id="3.30.1600.10">
    <property type="entry name" value="SIR2/SIRT2 'Small Domain"/>
    <property type="match status" value="1"/>
</dbReference>
<evidence type="ECO:0000313" key="7">
    <source>
        <dbReference type="Proteomes" id="UP000597762"/>
    </source>
</evidence>